<feature type="binding site" evidence="7">
    <location>
        <position position="122"/>
    </location>
    <ligand>
        <name>tRNA</name>
        <dbReference type="ChEBI" id="CHEBI:17843"/>
    </ligand>
</feature>
<dbReference type="NCBIfam" id="TIGR00447">
    <property type="entry name" value="pth"/>
    <property type="match status" value="1"/>
</dbReference>
<evidence type="ECO:0000256" key="6">
    <source>
        <dbReference type="ARBA" id="ARBA00050038"/>
    </source>
</evidence>
<dbReference type="GO" id="GO:0072344">
    <property type="term" value="P:rescue of stalled ribosome"/>
    <property type="evidence" value="ECO:0007669"/>
    <property type="project" value="UniProtKB-UniRule"/>
</dbReference>
<dbReference type="PANTHER" id="PTHR17224">
    <property type="entry name" value="PEPTIDYL-TRNA HYDROLASE"/>
    <property type="match status" value="1"/>
</dbReference>
<dbReference type="GO" id="GO:0000049">
    <property type="term" value="F:tRNA binding"/>
    <property type="evidence" value="ECO:0007669"/>
    <property type="project" value="UniProtKB-UniRule"/>
</dbReference>
<dbReference type="Proteomes" id="UP000312032">
    <property type="component" value="Unassembled WGS sequence"/>
</dbReference>
<comment type="function">
    <text evidence="7">Catalyzes the release of premature peptidyl moieties from peptidyl-tRNA molecules trapped in stalled 50S ribosomal subunits, and thus maintains levels of free tRNAs and 50S ribosomes.</text>
</comment>
<dbReference type="AlphaFoldDB" id="A0A5C4U7L6"/>
<dbReference type="GO" id="GO:0006515">
    <property type="term" value="P:protein quality control for misfolded or incompletely synthesized proteins"/>
    <property type="evidence" value="ECO:0007669"/>
    <property type="project" value="UniProtKB-UniRule"/>
</dbReference>
<sequence length="194" mass="21155">MSAVKWLNFFRRRPPEVSWLIVGLGNPGSEYVDTRHNVGFAAVDTLVDELRPQPRVNAEGAIVGKALAVKPLTYMNASGEAVAPLARRLGVAPENIVVIHDELDLPEGAIKIKRGGNENGHNGLKSLTAELGTRDYIRIRVGIGRPPKGVSVPDYVLDRSENDQTQTINTAAEAARLVTTEGLERAQHKIHSKR</sequence>
<comment type="caution">
    <text evidence="10">The sequence shown here is derived from an EMBL/GenBank/DDBJ whole genome shotgun (WGS) entry which is preliminary data.</text>
</comment>
<comment type="function">
    <text evidence="7">Hydrolyzes ribosome-free peptidyl-tRNAs (with 1 or more amino acids incorporated), which drop off the ribosome during protein synthesis, or as a result of ribosome stalling.</text>
</comment>
<feature type="active site" description="Proton acceptor" evidence="7">
    <location>
        <position position="36"/>
    </location>
</feature>
<feature type="binding site" evidence="7">
    <location>
        <position position="74"/>
    </location>
    <ligand>
        <name>tRNA</name>
        <dbReference type="ChEBI" id="CHEBI:17843"/>
    </ligand>
</feature>
<dbReference type="PANTHER" id="PTHR17224:SF1">
    <property type="entry name" value="PEPTIDYL-TRNA HYDROLASE"/>
    <property type="match status" value="1"/>
</dbReference>
<keyword evidence="3 7" id="KW-0378">Hydrolase</keyword>
<gene>
    <name evidence="7" type="primary">pth</name>
    <name evidence="10" type="ORF">FHE74_00490</name>
</gene>
<dbReference type="InterPro" id="IPR001328">
    <property type="entry name" value="Pept_tRNA_hydro"/>
</dbReference>
<keyword evidence="2 7" id="KW-0820">tRNA-binding</keyword>
<comment type="catalytic activity">
    <reaction evidence="7 8">
        <text>an N-acyl-L-alpha-aminoacyl-tRNA + H2O = an N-acyl-L-amino acid + a tRNA + H(+)</text>
        <dbReference type="Rhea" id="RHEA:54448"/>
        <dbReference type="Rhea" id="RHEA-COMP:10123"/>
        <dbReference type="Rhea" id="RHEA-COMP:13883"/>
        <dbReference type="ChEBI" id="CHEBI:15377"/>
        <dbReference type="ChEBI" id="CHEBI:15378"/>
        <dbReference type="ChEBI" id="CHEBI:59874"/>
        <dbReference type="ChEBI" id="CHEBI:78442"/>
        <dbReference type="ChEBI" id="CHEBI:138191"/>
        <dbReference type="EC" id="3.1.1.29"/>
    </reaction>
</comment>
<dbReference type="GO" id="GO:0005737">
    <property type="term" value="C:cytoplasm"/>
    <property type="evidence" value="ECO:0007669"/>
    <property type="project" value="UniProtKB-SubCell"/>
</dbReference>
<evidence type="ECO:0000256" key="1">
    <source>
        <dbReference type="ARBA" id="ARBA00013260"/>
    </source>
</evidence>
<evidence type="ECO:0000256" key="9">
    <source>
        <dbReference type="RuleBase" id="RU004320"/>
    </source>
</evidence>
<feature type="site" description="Stabilizes the basic form of H active site to accept a proton" evidence="7">
    <location>
        <position position="101"/>
    </location>
</feature>
<reference evidence="10 11" key="1">
    <citation type="submission" date="2019-06" db="EMBL/GenBank/DDBJ databases">
        <authorList>
            <person name="Li J."/>
        </authorList>
    </citation>
    <scope>NUCLEOTIDE SEQUENCE [LARGE SCALE GENOMIC DNA]</scope>
    <source>
        <strain evidence="10 11">LMG 28165</strain>
    </source>
</reference>
<dbReference type="PROSITE" id="PS01195">
    <property type="entry name" value="PEPT_TRNA_HYDROL_1"/>
    <property type="match status" value="1"/>
</dbReference>
<keyword evidence="4 7" id="KW-0694">RNA-binding</keyword>
<comment type="subcellular location">
    <subcellularLocation>
        <location evidence="7">Cytoplasm</location>
    </subcellularLocation>
</comment>
<evidence type="ECO:0000256" key="7">
    <source>
        <dbReference type="HAMAP-Rule" id="MF_00083"/>
    </source>
</evidence>
<evidence type="ECO:0000256" key="2">
    <source>
        <dbReference type="ARBA" id="ARBA00022555"/>
    </source>
</evidence>
<keyword evidence="11" id="KW-1185">Reference proteome</keyword>
<evidence type="ECO:0000313" key="10">
    <source>
        <dbReference type="EMBL" id="TNM00463.1"/>
    </source>
</evidence>
<dbReference type="EC" id="3.1.1.29" evidence="1 7"/>
<dbReference type="SUPFAM" id="SSF53178">
    <property type="entry name" value="Peptidyl-tRNA hydrolase-like"/>
    <property type="match status" value="1"/>
</dbReference>
<dbReference type="Gene3D" id="3.40.50.1470">
    <property type="entry name" value="Peptidyl-tRNA hydrolase"/>
    <property type="match status" value="1"/>
</dbReference>
<evidence type="ECO:0000256" key="3">
    <source>
        <dbReference type="ARBA" id="ARBA00022801"/>
    </source>
</evidence>
<dbReference type="Pfam" id="PF01195">
    <property type="entry name" value="Pept_tRNA_hydro"/>
    <property type="match status" value="1"/>
</dbReference>
<name>A0A5C4U7L6_9CORY</name>
<accession>A0A5C4U7L6</accession>
<dbReference type="HAMAP" id="MF_00083">
    <property type="entry name" value="Pept_tRNA_hydro_bact"/>
    <property type="match status" value="1"/>
</dbReference>
<organism evidence="10 11">
    <name type="scientific">Corynebacterium tapiri</name>
    <dbReference type="NCBI Taxonomy" id="1448266"/>
    <lineage>
        <taxon>Bacteria</taxon>
        <taxon>Bacillati</taxon>
        <taxon>Actinomycetota</taxon>
        <taxon>Actinomycetes</taxon>
        <taxon>Mycobacteriales</taxon>
        <taxon>Corynebacteriaceae</taxon>
        <taxon>Corynebacterium</taxon>
    </lineage>
</organism>
<comment type="similarity">
    <text evidence="5 7 9">Belongs to the PTH family.</text>
</comment>
<feature type="binding site" evidence="7">
    <location>
        <position position="31"/>
    </location>
    <ligand>
        <name>tRNA</name>
        <dbReference type="ChEBI" id="CHEBI:17843"/>
    </ligand>
</feature>
<feature type="site" description="Discriminates between blocked and unblocked aminoacyl-tRNA" evidence="7">
    <location>
        <position position="26"/>
    </location>
</feature>
<protein>
    <recommendedName>
        <fullName evidence="6 7">Peptidyl-tRNA hydrolase</fullName>
        <shortName evidence="7">Pth</shortName>
        <ecNumber evidence="1 7">3.1.1.29</ecNumber>
    </recommendedName>
</protein>
<evidence type="ECO:0000256" key="8">
    <source>
        <dbReference type="RuleBase" id="RU000673"/>
    </source>
</evidence>
<dbReference type="OrthoDB" id="9800507at2"/>
<feature type="binding site" evidence="7">
    <location>
        <position position="76"/>
    </location>
    <ligand>
        <name>tRNA</name>
        <dbReference type="ChEBI" id="CHEBI:17843"/>
    </ligand>
</feature>
<evidence type="ECO:0000256" key="5">
    <source>
        <dbReference type="ARBA" id="ARBA00038063"/>
    </source>
</evidence>
<evidence type="ECO:0000256" key="4">
    <source>
        <dbReference type="ARBA" id="ARBA00022884"/>
    </source>
</evidence>
<proteinExistence type="inferred from homology"/>
<dbReference type="EMBL" id="VDHJ01000001">
    <property type="protein sequence ID" value="TNM00463.1"/>
    <property type="molecule type" value="Genomic_DNA"/>
</dbReference>
<dbReference type="GO" id="GO:0004045">
    <property type="term" value="F:peptidyl-tRNA hydrolase activity"/>
    <property type="evidence" value="ECO:0007669"/>
    <property type="project" value="UniProtKB-UniRule"/>
</dbReference>
<dbReference type="RefSeq" id="WP_139464461.1">
    <property type="nucleotide sequence ID" value="NZ_VDHJ01000001.1"/>
</dbReference>
<dbReference type="InterPro" id="IPR036416">
    <property type="entry name" value="Pept_tRNA_hydro_sf"/>
</dbReference>
<comment type="subunit">
    <text evidence="7">Monomer.</text>
</comment>
<evidence type="ECO:0000313" key="11">
    <source>
        <dbReference type="Proteomes" id="UP000312032"/>
    </source>
</evidence>
<dbReference type="CDD" id="cd00462">
    <property type="entry name" value="PTH"/>
    <property type="match status" value="1"/>
</dbReference>
<keyword evidence="7" id="KW-0963">Cytoplasm</keyword>
<dbReference type="InterPro" id="IPR018171">
    <property type="entry name" value="Pept_tRNA_hydro_CS"/>
</dbReference>